<dbReference type="AlphaFoldDB" id="A0A1G9Z1S0"/>
<dbReference type="OrthoDB" id="2886755at2"/>
<proteinExistence type="predicted"/>
<dbReference type="EMBL" id="FNGM01000029">
    <property type="protein sequence ID" value="SDN15372.1"/>
    <property type="molecule type" value="Genomic_DNA"/>
</dbReference>
<evidence type="ECO:0000313" key="2">
    <source>
        <dbReference type="Proteomes" id="UP000182783"/>
    </source>
</evidence>
<dbReference type="Proteomes" id="UP000182783">
    <property type="component" value="Unassembled WGS sequence"/>
</dbReference>
<gene>
    <name evidence="1" type="ORF">SAMN05216191_12927</name>
</gene>
<accession>A0A1G9Z1S0</accession>
<dbReference type="RefSeq" id="WP_074648795.1">
    <property type="nucleotide sequence ID" value="NZ_LIPY01000086.1"/>
</dbReference>
<evidence type="ECO:0000313" key="1">
    <source>
        <dbReference type="EMBL" id="SDN15372.1"/>
    </source>
</evidence>
<organism evidence="1 2">
    <name type="scientific">Paenibacillus jilunlii</name>
    <dbReference type="NCBI Taxonomy" id="682956"/>
    <lineage>
        <taxon>Bacteria</taxon>
        <taxon>Bacillati</taxon>
        <taxon>Bacillota</taxon>
        <taxon>Bacilli</taxon>
        <taxon>Bacillales</taxon>
        <taxon>Paenibacillaceae</taxon>
        <taxon>Paenibacillus</taxon>
    </lineage>
</organism>
<sequence>MIVEIDGYFENELVAGKTCSIMELSRRVTVTKTHCTNIDDFTDTFCKLFNFERLPSKYDEGVRLDCVIDIDTGRIYVPRY</sequence>
<reference evidence="1 2" key="1">
    <citation type="submission" date="2016-10" db="EMBL/GenBank/DDBJ databases">
        <authorList>
            <person name="de Groot N.N."/>
        </authorList>
    </citation>
    <scope>NUCLEOTIDE SEQUENCE [LARGE SCALE GENOMIC DNA]</scope>
    <source>
        <strain evidence="1 2">CGMCC 1.10239</strain>
    </source>
</reference>
<name>A0A1G9Z1S0_9BACL</name>
<protein>
    <submittedName>
        <fullName evidence="1">Uncharacterized protein</fullName>
    </submittedName>
</protein>